<dbReference type="RefSeq" id="WP_131167568.1">
    <property type="nucleotide sequence ID" value="NZ_SDMQ01000004.1"/>
</dbReference>
<dbReference type="Proteomes" id="UP000292373">
    <property type="component" value="Unassembled WGS sequence"/>
</dbReference>
<protein>
    <recommendedName>
        <fullName evidence="2">beta-fructofuranosidase</fullName>
        <ecNumber evidence="2">3.2.1.26</ecNumber>
    </recommendedName>
</protein>
<dbReference type="PANTHER" id="PTHR43101">
    <property type="entry name" value="BETA-FRUCTOSIDASE"/>
    <property type="match status" value="1"/>
</dbReference>
<gene>
    <name evidence="6" type="ORF">ET989_05560</name>
</gene>
<dbReference type="CDD" id="cd18609">
    <property type="entry name" value="GH32-like"/>
    <property type="match status" value="1"/>
</dbReference>
<evidence type="ECO:0000256" key="2">
    <source>
        <dbReference type="ARBA" id="ARBA00012758"/>
    </source>
</evidence>
<comment type="caution">
    <text evidence="6">The sequence shown here is derived from an EMBL/GenBank/DDBJ whole genome shotgun (WGS) entry which is preliminary data.</text>
</comment>
<dbReference type="Pfam" id="PF00251">
    <property type="entry name" value="Glyco_hydro_32N"/>
    <property type="match status" value="1"/>
</dbReference>
<dbReference type="EMBL" id="SDMQ01000004">
    <property type="protein sequence ID" value="TBT85919.1"/>
    <property type="molecule type" value="Genomic_DNA"/>
</dbReference>
<proteinExistence type="inferred from homology"/>
<comment type="similarity">
    <text evidence="1">Belongs to the glycosyl hydrolase 32 family.</text>
</comment>
<keyword evidence="4" id="KW-0326">Glycosidase</keyword>
<evidence type="ECO:0000313" key="6">
    <source>
        <dbReference type="EMBL" id="TBT85919.1"/>
    </source>
</evidence>
<evidence type="ECO:0000256" key="1">
    <source>
        <dbReference type="ARBA" id="ARBA00009902"/>
    </source>
</evidence>
<dbReference type="GO" id="GO:0004564">
    <property type="term" value="F:beta-fructofuranosidase activity"/>
    <property type="evidence" value="ECO:0007669"/>
    <property type="project" value="UniProtKB-EC"/>
</dbReference>
<dbReference type="SMART" id="SM00640">
    <property type="entry name" value="Glyco_32"/>
    <property type="match status" value="1"/>
</dbReference>
<feature type="domain" description="Glycosyl hydrolase family 32 N-terminal" evidence="5">
    <location>
        <begin position="19"/>
        <end position="219"/>
    </location>
</feature>
<dbReference type="SUPFAM" id="SSF75005">
    <property type="entry name" value="Arabinanase/levansucrase/invertase"/>
    <property type="match status" value="1"/>
</dbReference>
<evidence type="ECO:0000256" key="4">
    <source>
        <dbReference type="ARBA" id="ARBA00023295"/>
    </source>
</evidence>
<dbReference type="Gene3D" id="2.115.10.20">
    <property type="entry name" value="Glycosyl hydrolase domain, family 43"/>
    <property type="match status" value="1"/>
</dbReference>
<name>A0A4V2JSJ6_9ACTN</name>
<dbReference type="InterPro" id="IPR013148">
    <property type="entry name" value="Glyco_hydro_32_N"/>
</dbReference>
<dbReference type="AlphaFoldDB" id="A0A4V2JSJ6"/>
<dbReference type="PANTHER" id="PTHR43101:SF1">
    <property type="entry name" value="BETA-FRUCTOSIDASE"/>
    <property type="match status" value="1"/>
</dbReference>
<evidence type="ECO:0000256" key="3">
    <source>
        <dbReference type="ARBA" id="ARBA00022801"/>
    </source>
</evidence>
<keyword evidence="3 6" id="KW-0378">Hydrolase</keyword>
<reference evidence="6 7" key="1">
    <citation type="submission" date="2019-01" db="EMBL/GenBank/DDBJ databases">
        <title>Lactibacter flavus gen. nov., sp. nov., a novel bacterium of the family Propionibacteriaceae isolated from raw milk and dairy products.</title>
        <authorList>
            <person name="Huptas C."/>
            <person name="Wenning M."/>
            <person name="Breitenwieser F."/>
            <person name="Doll E."/>
            <person name="Von Neubeck M."/>
            <person name="Busse H.-J."/>
            <person name="Scherer S."/>
        </authorList>
    </citation>
    <scope>NUCLEOTIDE SEQUENCE [LARGE SCALE GENOMIC DNA]</scope>
    <source>
        <strain evidence="6 7">KCTC 33808</strain>
    </source>
</reference>
<sequence length="327" mass="36236">MLRLDDSWVWDFWTADDGERYHLFFLHAPRSLGNPDDRHYNASIGHAVSTDLINWRRLDDAVTRSDAPAFDDLATWTGSIVQHPDGTWYLYYTGTTLRDGANVQSIGYATSPDLTTWTKAPGPVLEADPRWYEKLADGQWHDEAFRDPWVLPDPTGNGWHLLATARANHGPADDRGVVAHAWSPDLHTWELRPPLSDPGQGFGQLEVVQPVNLDGQWYLIFNCLASDVSHSRRATGTSGGVWAARAEGPLGPYDIADAQQLTDSRLYVGKVVTERATGSPMFLAFRNDGPDGFVGDITDPMRLTTRDEAVMAASEPAQGWIAAKQPI</sequence>
<evidence type="ECO:0000313" key="7">
    <source>
        <dbReference type="Proteomes" id="UP000292373"/>
    </source>
</evidence>
<dbReference type="OrthoDB" id="9759709at2"/>
<keyword evidence="7" id="KW-1185">Reference proteome</keyword>
<dbReference type="EC" id="3.2.1.26" evidence="2"/>
<dbReference type="GO" id="GO:0005975">
    <property type="term" value="P:carbohydrate metabolic process"/>
    <property type="evidence" value="ECO:0007669"/>
    <property type="project" value="InterPro"/>
</dbReference>
<dbReference type="InterPro" id="IPR051214">
    <property type="entry name" value="GH32_Enzymes"/>
</dbReference>
<organism evidence="6 7">
    <name type="scientific">Propioniciclava sinopodophylli</name>
    <dbReference type="NCBI Taxonomy" id="1837344"/>
    <lineage>
        <taxon>Bacteria</taxon>
        <taxon>Bacillati</taxon>
        <taxon>Actinomycetota</taxon>
        <taxon>Actinomycetes</taxon>
        <taxon>Propionibacteriales</taxon>
        <taxon>Propionibacteriaceae</taxon>
        <taxon>Propioniciclava</taxon>
    </lineage>
</organism>
<evidence type="ECO:0000259" key="5">
    <source>
        <dbReference type="Pfam" id="PF00251"/>
    </source>
</evidence>
<accession>A0A4V2JSJ6</accession>
<dbReference type="InterPro" id="IPR023296">
    <property type="entry name" value="Glyco_hydro_beta-prop_sf"/>
</dbReference>
<dbReference type="InterPro" id="IPR001362">
    <property type="entry name" value="Glyco_hydro_32"/>
</dbReference>